<dbReference type="PANTHER" id="PTHR48041:SF89">
    <property type="entry name" value="FI03229P"/>
    <property type="match status" value="1"/>
</dbReference>
<dbReference type="SUPFAM" id="SSF52540">
    <property type="entry name" value="P-loop containing nucleoside triphosphate hydrolases"/>
    <property type="match status" value="1"/>
</dbReference>
<reference evidence="10" key="1">
    <citation type="submission" date="2025-08" db="UniProtKB">
        <authorList>
            <consortium name="RefSeq"/>
        </authorList>
    </citation>
    <scope>IDENTIFICATION</scope>
</reference>
<keyword evidence="6" id="KW-0472">Membrane</keyword>
<dbReference type="Gene3D" id="3.40.50.300">
    <property type="entry name" value="P-loop containing nucleotide triphosphate hydrolases"/>
    <property type="match status" value="1"/>
</dbReference>
<evidence type="ECO:0000256" key="7">
    <source>
        <dbReference type="SAM" id="MobiDB-lite"/>
    </source>
</evidence>
<dbReference type="Pfam" id="PF00005">
    <property type="entry name" value="ABC_tran"/>
    <property type="match status" value="1"/>
</dbReference>
<gene>
    <name evidence="10" type="primary">LOC106806330</name>
</gene>
<evidence type="ECO:0000256" key="2">
    <source>
        <dbReference type="ARBA" id="ARBA00005814"/>
    </source>
</evidence>
<evidence type="ECO:0000256" key="5">
    <source>
        <dbReference type="ARBA" id="ARBA00022989"/>
    </source>
</evidence>
<protein>
    <submittedName>
        <fullName evidence="10">Uncharacterized protein LOC106806330</fullName>
    </submittedName>
</protein>
<comment type="similarity">
    <text evidence="2">Belongs to the ABC transporter superfamily. ABCG family. Eye pigment precursor importer (TC 3.A.1.204) subfamily.</text>
</comment>
<keyword evidence="4" id="KW-0812">Transmembrane</keyword>
<dbReference type="RefSeq" id="XP_014663723.1">
    <property type="nucleotide sequence ID" value="XM_014808237.1"/>
</dbReference>
<evidence type="ECO:0000259" key="8">
    <source>
        <dbReference type="Pfam" id="PF00005"/>
    </source>
</evidence>
<keyword evidence="3" id="KW-0813">Transport</keyword>
<sequence>MLKLNGHQRYLPPPPLTHYSQQNLSVLGTSRDDLHSNYTTNYTKYTSERHLDDMHDWAIYRTNVNSKYAGGAMQRMQPLPFGEFYLDPSTVDSLHASAKYQQASAFAAESDPHMYIEFGLPRLATKSATSSKVYSSVNLPIEKTAHPWQKPQRKLAHSSGDVSEERASGDAKRPYQRSRSYDAILEEPSREDTAHLISARERKERREEMRQFSRSQPQGVENYAYSADDVHDQRNIDQWESTWERISASVAKKRPLSHYQDDVASAVNANLKVAADSYYKPTSSNLAYDTHPANYRRPAEERYTFEEHKSRGFLENSWQGLGSIDALRAVPYPHLQLRNLTHEVKSKQQGGRIPKQRTSRRILDNLSFEVHGGEIMAIMGHSGSGKTCLLEILGNRMRNGKTVGSVVLNGNLGTTSDLYKKVAHVRKETHLVPYLTVAQTLKFFLMFKKPEHMGWKSKSAMLRQASKRRSTGNARQA</sequence>
<evidence type="ECO:0000256" key="3">
    <source>
        <dbReference type="ARBA" id="ARBA00022448"/>
    </source>
</evidence>
<evidence type="ECO:0000256" key="6">
    <source>
        <dbReference type="ARBA" id="ARBA00023136"/>
    </source>
</evidence>
<dbReference type="Proteomes" id="UP000695022">
    <property type="component" value="Unplaced"/>
</dbReference>
<accession>A0ABM1DUV2</accession>
<feature type="region of interest" description="Disordered" evidence="7">
    <location>
        <begin position="144"/>
        <end position="178"/>
    </location>
</feature>
<dbReference type="InterPro" id="IPR027417">
    <property type="entry name" value="P-loop_NTPase"/>
</dbReference>
<evidence type="ECO:0000313" key="9">
    <source>
        <dbReference type="Proteomes" id="UP000695022"/>
    </source>
</evidence>
<dbReference type="InterPro" id="IPR050352">
    <property type="entry name" value="ABCG_transporters"/>
</dbReference>
<feature type="compositionally biased region" description="Basic and acidic residues" evidence="7">
    <location>
        <begin position="163"/>
        <end position="173"/>
    </location>
</feature>
<keyword evidence="5" id="KW-1133">Transmembrane helix</keyword>
<proteinExistence type="inferred from homology"/>
<evidence type="ECO:0000256" key="1">
    <source>
        <dbReference type="ARBA" id="ARBA00004141"/>
    </source>
</evidence>
<organism evidence="9 10">
    <name type="scientific">Priapulus caudatus</name>
    <name type="common">Priapulid worm</name>
    <dbReference type="NCBI Taxonomy" id="37621"/>
    <lineage>
        <taxon>Eukaryota</taxon>
        <taxon>Metazoa</taxon>
        <taxon>Ecdysozoa</taxon>
        <taxon>Scalidophora</taxon>
        <taxon>Priapulida</taxon>
        <taxon>Priapulimorpha</taxon>
        <taxon>Priapulimorphida</taxon>
        <taxon>Priapulidae</taxon>
        <taxon>Priapulus</taxon>
    </lineage>
</organism>
<feature type="compositionally biased region" description="Basic and acidic residues" evidence="7">
    <location>
        <begin position="201"/>
        <end position="211"/>
    </location>
</feature>
<dbReference type="PANTHER" id="PTHR48041">
    <property type="entry name" value="ABC TRANSPORTER G FAMILY MEMBER 28"/>
    <property type="match status" value="1"/>
</dbReference>
<name>A0ABM1DUV2_PRICU</name>
<dbReference type="GeneID" id="106806330"/>
<comment type="subcellular location">
    <subcellularLocation>
        <location evidence="1">Membrane</location>
        <topology evidence="1">Multi-pass membrane protein</topology>
    </subcellularLocation>
</comment>
<feature type="region of interest" description="Disordered" evidence="7">
    <location>
        <begin position="201"/>
        <end position="221"/>
    </location>
</feature>
<keyword evidence="9" id="KW-1185">Reference proteome</keyword>
<evidence type="ECO:0000256" key="4">
    <source>
        <dbReference type="ARBA" id="ARBA00022692"/>
    </source>
</evidence>
<evidence type="ECO:0000313" key="10">
    <source>
        <dbReference type="RefSeq" id="XP_014663723.1"/>
    </source>
</evidence>
<feature type="region of interest" description="Disordered" evidence="7">
    <location>
        <begin position="458"/>
        <end position="477"/>
    </location>
</feature>
<feature type="domain" description="ABC transporter" evidence="8">
    <location>
        <begin position="363"/>
        <end position="457"/>
    </location>
</feature>
<dbReference type="InterPro" id="IPR003439">
    <property type="entry name" value="ABC_transporter-like_ATP-bd"/>
</dbReference>